<name>A0A9Y2IDY9_9PSEU</name>
<feature type="domain" description="Tryptophan synthase beta chain-like PALP" evidence="4">
    <location>
        <begin position="21"/>
        <end position="305"/>
    </location>
</feature>
<evidence type="ECO:0000259" key="4">
    <source>
        <dbReference type="Pfam" id="PF00291"/>
    </source>
</evidence>
<dbReference type="GO" id="GO:0006567">
    <property type="term" value="P:L-threonine catabolic process"/>
    <property type="evidence" value="ECO:0007669"/>
    <property type="project" value="TreeGrafter"/>
</dbReference>
<dbReference type="InterPro" id="IPR036052">
    <property type="entry name" value="TrpB-like_PALP_sf"/>
</dbReference>
<dbReference type="PANTHER" id="PTHR48078:SF6">
    <property type="entry name" value="L-THREONINE DEHYDRATASE CATABOLIC TDCB"/>
    <property type="match status" value="1"/>
</dbReference>
<dbReference type="Pfam" id="PF00291">
    <property type="entry name" value="PALP"/>
    <property type="match status" value="1"/>
</dbReference>
<dbReference type="GO" id="GO:0006565">
    <property type="term" value="P:L-serine catabolic process"/>
    <property type="evidence" value="ECO:0007669"/>
    <property type="project" value="TreeGrafter"/>
</dbReference>
<dbReference type="GO" id="GO:0004794">
    <property type="term" value="F:threonine deaminase activity"/>
    <property type="evidence" value="ECO:0007669"/>
    <property type="project" value="TreeGrafter"/>
</dbReference>
<keyword evidence="2" id="KW-0663">Pyridoxal phosphate</keyword>
<dbReference type="InterPro" id="IPR050147">
    <property type="entry name" value="Ser/Thr_Dehydratase"/>
</dbReference>
<comment type="cofactor">
    <cofactor evidence="1">
        <name>pyridoxal 5'-phosphate</name>
        <dbReference type="ChEBI" id="CHEBI:597326"/>
    </cofactor>
</comment>
<dbReference type="AlphaFoldDB" id="A0A9Y2IDY9"/>
<dbReference type="Gene3D" id="3.40.50.1100">
    <property type="match status" value="2"/>
</dbReference>
<dbReference type="CDD" id="cd01562">
    <property type="entry name" value="Thr-dehyd"/>
    <property type="match status" value="1"/>
</dbReference>
<evidence type="ECO:0000313" key="6">
    <source>
        <dbReference type="Proteomes" id="UP001236014"/>
    </source>
</evidence>
<proteinExistence type="predicted"/>
<dbReference type="PANTHER" id="PTHR48078">
    <property type="entry name" value="THREONINE DEHYDRATASE, MITOCHONDRIAL-RELATED"/>
    <property type="match status" value="1"/>
</dbReference>
<dbReference type="KEGG" id="acab:QRX50_40030"/>
<dbReference type="RefSeq" id="WP_285968277.1">
    <property type="nucleotide sequence ID" value="NZ_CP127294.1"/>
</dbReference>
<evidence type="ECO:0000313" key="5">
    <source>
        <dbReference type="EMBL" id="WIX77536.1"/>
    </source>
</evidence>
<sequence>MPTLFDRILEAHQGIRPQVPVSTLERSRLLSDELACDVWLKTEHLMPTGSFKVRGSANKIRVLGESAKQTGVITASTGNHGQGVARAGNLAGVGVTVYVAAYTTPAKMAAIRAMGAELVVVEGGALDAEQEARRQAERLGKPYVAPYNDLDTVAGQGTLGVELAEQAPDLDAVFICTGGGGLIGGAGTALKQLSPRTKVVGVWPEASTCMLDSLKAGEIIETPEFPTLSDGSAGAVEPGSVTFGICQQVIDETVTVTEPEIARAMRKIAEGERWIVEGAAGVAVAGLIRTAELYRGKKVAVVLCGRNVALETFLGALALAQE</sequence>
<organism evidence="5 6">
    <name type="scientific">Amycolatopsis carbonis</name>
    <dbReference type="NCBI Taxonomy" id="715471"/>
    <lineage>
        <taxon>Bacteria</taxon>
        <taxon>Bacillati</taxon>
        <taxon>Actinomycetota</taxon>
        <taxon>Actinomycetes</taxon>
        <taxon>Pseudonocardiales</taxon>
        <taxon>Pseudonocardiaceae</taxon>
        <taxon>Amycolatopsis</taxon>
    </lineage>
</organism>
<gene>
    <name evidence="5" type="ORF">QRX50_40030</name>
</gene>
<accession>A0A9Y2IDY9</accession>
<reference evidence="5 6" key="1">
    <citation type="submission" date="2023-06" db="EMBL/GenBank/DDBJ databases">
        <authorList>
            <person name="Oyuntsetseg B."/>
            <person name="Kim S.B."/>
        </authorList>
    </citation>
    <scope>NUCLEOTIDE SEQUENCE [LARGE SCALE GENOMIC DNA]</scope>
    <source>
        <strain evidence="5 6">2-15</strain>
    </source>
</reference>
<keyword evidence="6" id="KW-1185">Reference proteome</keyword>
<dbReference type="NCBIfam" id="NF005292">
    <property type="entry name" value="PRK06815.1"/>
    <property type="match status" value="1"/>
</dbReference>
<evidence type="ECO:0000256" key="2">
    <source>
        <dbReference type="ARBA" id="ARBA00022898"/>
    </source>
</evidence>
<evidence type="ECO:0000256" key="1">
    <source>
        <dbReference type="ARBA" id="ARBA00001933"/>
    </source>
</evidence>
<dbReference type="GO" id="GO:0003941">
    <property type="term" value="F:L-serine ammonia-lyase activity"/>
    <property type="evidence" value="ECO:0007669"/>
    <property type="project" value="TreeGrafter"/>
</dbReference>
<dbReference type="GO" id="GO:0009097">
    <property type="term" value="P:isoleucine biosynthetic process"/>
    <property type="evidence" value="ECO:0007669"/>
    <property type="project" value="TreeGrafter"/>
</dbReference>
<dbReference type="SUPFAM" id="SSF53686">
    <property type="entry name" value="Tryptophan synthase beta subunit-like PLP-dependent enzymes"/>
    <property type="match status" value="1"/>
</dbReference>
<dbReference type="InterPro" id="IPR001926">
    <property type="entry name" value="TrpB-like_PALP"/>
</dbReference>
<protein>
    <submittedName>
        <fullName evidence="5">Threonine/serine dehydratase</fullName>
    </submittedName>
</protein>
<dbReference type="EMBL" id="CP127294">
    <property type="protein sequence ID" value="WIX77536.1"/>
    <property type="molecule type" value="Genomic_DNA"/>
</dbReference>
<evidence type="ECO:0000256" key="3">
    <source>
        <dbReference type="ARBA" id="ARBA00023239"/>
    </source>
</evidence>
<keyword evidence="3" id="KW-0456">Lyase</keyword>
<dbReference type="Proteomes" id="UP001236014">
    <property type="component" value="Chromosome"/>
</dbReference>